<dbReference type="Proteomes" id="UP000809273">
    <property type="component" value="Unassembled WGS sequence"/>
</dbReference>
<dbReference type="Gene3D" id="3.40.50.1820">
    <property type="entry name" value="alpha/beta hydrolase"/>
    <property type="match status" value="1"/>
</dbReference>
<sequence>MSKKGDAKKGDAKKRGAAAAILRIALFVTITLVVVFSALLLYAWVKRPVALPPHIVDRGVPWETGELTYDGDGKLVVYMGDEAVLPNGSSVELRDPIYSVILGQDRPMIVYLPPGYDEKGKECPLLIALHGNGGRAQSWIRHLVGPMESAFKKGTMPPTVIVSVDFSISGNGKDDPKTPYDDRRGTRYVNSNLGRFEDHFTRDIIPFVFSNFNVSTNPDKIAMIGNSMGGFGVLYYALNHPRLSNNLVLIYPSADTRYSIAGNRMVDYDPNKYEPITSDDPNRIVNASVFGGLFGITEEWMYYAVFDSDKTPGEVWQEDRPVWERLMVVNPVETLECRPPDLSNQSYYIIVGSEDDFNSDAYMPILVPRLINAGAKVYPEKNIIEGGRHDDKFVNDNIDNIILWLGKRLEGRAEN</sequence>
<dbReference type="EMBL" id="JAFGIX010000004">
    <property type="protein sequence ID" value="MBN1571758.1"/>
    <property type="molecule type" value="Genomic_DNA"/>
</dbReference>
<protein>
    <submittedName>
        <fullName evidence="2">Alpha/beta fold hydrolase</fullName>
    </submittedName>
</protein>
<dbReference type="AlphaFoldDB" id="A0A9D8PM51"/>
<proteinExistence type="predicted"/>
<dbReference type="PANTHER" id="PTHR48098:SF1">
    <property type="entry name" value="DIACYLGLYCEROL ACYLTRANSFERASE_MYCOLYLTRANSFERASE AG85A"/>
    <property type="match status" value="1"/>
</dbReference>
<feature type="transmembrane region" description="Helical" evidence="1">
    <location>
        <begin position="21"/>
        <end position="45"/>
    </location>
</feature>
<reference evidence="2" key="1">
    <citation type="journal article" date="2021" name="Environ. Microbiol.">
        <title>Genomic characterization of three novel Desulfobacterota classes expand the metabolic and phylogenetic diversity of the phylum.</title>
        <authorList>
            <person name="Murphy C.L."/>
            <person name="Biggerstaff J."/>
            <person name="Eichhorn A."/>
            <person name="Ewing E."/>
            <person name="Shahan R."/>
            <person name="Soriano D."/>
            <person name="Stewart S."/>
            <person name="VanMol K."/>
            <person name="Walker R."/>
            <person name="Walters P."/>
            <person name="Elshahed M.S."/>
            <person name="Youssef N.H."/>
        </authorList>
    </citation>
    <scope>NUCLEOTIDE SEQUENCE</scope>
    <source>
        <strain evidence="2">Zod_Metabat.24</strain>
    </source>
</reference>
<keyword evidence="2" id="KW-0378">Hydrolase</keyword>
<dbReference type="SUPFAM" id="SSF53474">
    <property type="entry name" value="alpha/beta-Hydrolases"/>
    <property type="match status" value="1"/>
</dbReference>
<dbReference type="PANTHER" id="PTHR48098">
    <property type="entry name" value="ENTEROCHELIN ESTERASE-RELATED"/>
    <property type="match status" value="1"/>
</dbReference>
<gene>
    <name evidence="2" type="ORF">JW984_01025</name>
</gene>
<dbReference type="Pfam" id="PF00756">
    <property type="entry name" value="Esterase"/>
    <property type="match status" value="1"/>
</dbReference>
<accession>A0A9D8PM51</accession>
<dbReference type="InterPro" id="IPR050583">
    <property type="entry name" value="Mycobacterial_A85_antigen"/>
</dbReference>
<keyword evidence="1" id="KW-0472">Membrane</keyword>
<organism evidence="2 3">
    <name type="scientific">Candidatus Zymogenus saltonus</name>
    <dbReference type="NCBI Taxonomy" id="2844893"/>
    <lineage>
        <taxon>Bacteria</taxon>
        <taxon>Deltaproteobacteria</taxon>
        <taxon>Candidatus Zymogenia</taxon>
        <taxon>Candidatus Zymogeniales</taxon>
        <taxon>Candidatus Zymogenaceae</taxon>
        <taxon>Candidatus Zymogenus</taxon>
    </lineage>
</organism>
<reference evidence="2" key="2">
    <citation type="submission" date="2021-01" db="EMBL/GenBank/DDBJ databases">
        <authorList>
            <person name="Hahn C.R."/>
            <person name="Youssef N.H."/>
            <person name="Elshahed M."/>
        </authorList>
    </citation>
    <scope>NUCLEOTIDE SEQUENCE</scope>
    <source>
        <strain evidence="2">Zod_Metabat.24</strain>
    </source>
</reference>
<name>A0A9D8PM51_9DELT</name>
<dbReference type="InterPro" id="IPR000801">
    <property type="entry name" value="Esterase-like"/>
</dbReference>
<evidence type="ECO:0000313" key="3">
    <source>
        <dbReference type="Proteomes" id="UP000809273"/>
    </source>
</evidence>
<evidence type="ECO:0000313" key="2">
    <source>
        <dbReference type="EMBL" id="MBN1571758.1"/>
    </source>
</evidence>
<dbReference type="GO" id="GO:0016787">
    <property type="term" value="F:hydrolase activity"/>
    <property type="evidence" value="ECO:0007669"/>
    <property type="project" value="UniProtKB-KW"/>
</dbReference>
<evidence type="ECO:0000256" key="1">
    <source>
        <dbReference type="SAM" id="Phobius"/>
    </source>
</evidence>
<keyword evidence="1" id="KW-0812">Transmembrane</keyword>
<keyword evidence="1" id="KW-1133">Transmembrane helix</keyword>
<comment type="caution">
    <text evidence="2">The sequence shown here is derived from an EMBL/GenBank/DDBJ whole genome shotgun (WGS) entry which is preliminary data.</text>
</comment>
<dbReference type="InterPro" id="IPR029058">
    <property type="entry name" value="AB_hydrolase_fold"/>
</dbReference>